<dbReference type="EC" id="1.14.18.1" evidence="14"/>
<evidence type="ECO:0000256" key="4">
    <source>
        <dbReference type="ARBA" id="ARBA00022692"/>
    </source>
</evidence>
<dbReference type="PANTHER" id="PTHR15451:SF19">
    <property type="entry name" value="ERGOSTEROL BIOSYNTHETIC PROTEIN 28 HOMOLOG"/>
    <property type="match status" value="1"/>
</dbReference>
<dbReference type="Proteomes" id="UP000237144">
    <property type="component" value="Unassembled WGS sequence"/>
</dbReference>
<dbReference type="STRING" id="741276.A0A2S5AZD9"/>
<feature type="transmembrane region" description="Helical" evidence="13">
    <location>
        <begin position="16"/>
        <end position="36"/>
    </location>
</feature>
<dbReference type="AlphaFoldDB" id="A0A2S5AZD9"/>
<name>A0A2S5AZD9_9BASI</name>
<evidence type="ECO:0000256" key="9">
    <source>
        <dbReference type="ARBA" id="ARBA00023098"/>
    </source>
</evidence>
<evidence type="ECO:0000256" key="10">
    <source>
        <dbReference type="ARBA" id="ARBA00023136"/>
    </source>
</evidence>
<evidence type="ECO:0000256" key="2">
    <source>
        <dbReference type="ARBA" id="ARBA00005377"/>
    </source>
</evidence>
<keyword evidence="8" id="KW-0756">Sterol biosynthesis</keyword>
<keyword evidence="10 13" id="KW-0472">Membrane</keyword>
<dbReference type="OrthoDB" id="6485510at2759"/>
<evidence type="ECO:0000256" key="5">
    <source>
        <dbReference type="ARBA" id="ARBA00022824"/>
    </source>
</evidence>
<keyword evidence="11" id="KW-1207">Sterol metabolism</keyword>
<comment type="caution">
    <text evidence="14">The sequence shown here is derived from an EMBL/GenBank/DDBJ whole genome shotgun (WGS) entry which is preliminary data.</text>
</comment>
<comment type="subcellular location">
    <subcellularLocation>
        <location evidence="1">Endoplasmic reticulum membrane</location>
        <topology evidence="1">Multi-pass membrane protein</topology>
    </subcellularLocation>
</comment>
<evidence type="ECO:0000256" key="13">
    <source>
        <dbReference type="SAM" id="Phobius"/>
    </source>
</evidence>
<evidence type="ECO:0000313" key="14">
    <source>
        <dbReference type="EMBL" id="POY69910.1"/>
    </source>
</evidence>
<organism evidence="14 15">
    <name type="scientific">Rhodotorula taiwanensis</name>
    <dbReference type="NCBI Taxonomy" id="741276"/>
    <lineage>
        <taxon>Eukaryota</taxon>
        <taxon>Fungi</taxon>
        <taxon>Dikarya</taxon>
        <taxon>Basidiomycota</taxon>
        <taxon>Pucciniomycotina</taxon>
        <taxon>Microbotryomycetes</taxon>
        <taxon>Sporidiobolales</taxon>
        <taxon>Sporidiobolaceae</taxon>
        <taxon>Rhodotorula</taxon>
    </lineage>
</organism>
<keyword evidence="7 13" id="KW-1133">Transmembrane helix</keyword>
<keyword evidence="6" id="KW-0752">Steroid biosynthesis</keyword>
<dbReference type="Pfam" id="PF03694">
    <property type="entry name" value="Erg28"/>
    <property type="match status" value="1"/>
</dbReference>
<dbReference type="GO" id="GO:0005789">
    <property type="term" value="C:endoplasmic reticulum membrane"/>
    <property type="evidence" value="ECO:0007669"/>
    <property type="project" value="UniProtKB-SubCell"/>
</dbReference>
<gene>
    <name evidence="14" type="ORF">BMF94_7090</name>
</gene>
<dbReference type="GO" id="GO:0016126">
    <property type="term" value="P:sterol biosynthetic process"/>
    <property type="evidence" value="ECO:0007669"/>
    <property type="project" value="UniProtKB-KW"/>
</dbReference>
<evidence type="ECO:0000256" key="11">
    <source>
        <dbReference type="ARBA" id="ARBA00023166"/>
    </source>
</evidence>
<feature type="transmembrane region" description="Helical" evidence="13">
    <location>
        <begin position="112"/>
        <end position="128"/>
    </location>
</feature>
<keyword evidence="12" id="KW-0753">Steroid metabolism</keyword>
<keyword evidence="5" id="KW-0256">Endoplasmic reticulum</keyword>
<evidence type="ECO:0000256" key="12">
    <source>
        <dbReference type="ARBA" id="ARBA00023221"/>
    </source>
</evidence>
<keyword evidence="4 13" id="KW-0812">Transmembrane</keyword>
<keyword evidence="15" id="KW-1185">Reference proteome</keyword>
<keyword evidence="14" id="KW-0560">Oxidoreductase</keyword>
<evidence type="ECO:0000256" key="1">
    <source>
        <dbReference type="ARBA" id="ARBA00004477"/>
    </source>
</evidence>
<accession>A0A2S5AZD9</accession>
<keyword evidence="9" id="KW-0443">Lipid metabolism</keyword>
<evidence type="ECO:0000256" key="3">
    <source>
        <dbReference type="ARBA" id="ARBA00022516"/>
    </source>
</evidence>
<dbReference type="PANTHER" id="PTHR15451">
    <property type="entry name" value="ERGOSTEROL BIOSYNTHETIC PROTEIN 28-RELATED"/>
    <property type="match status" value="1"/>
</dbReference>
<reference evidence="14 15" key="1">
    <citation type="journal article" date="2018" name="Front. Microbiol.">
        <title>Prospects for Fungal Bioremediation of Acidic Radioactive Waste Sites: Characterization and Genome Sequence of Rhodotorula taiwanensis MD1149.</title>
        <authorList>
            <person name="Tkavc R."/>
            <person name="Matrosova V.Y."/>
            <person name="Grichenko O.E."/>
            <person name="Gostincar C."/>
            <person name="Volpe R.P."/>
            <person name="Klimenkova P."/>
            <person name="Gaidamakova E.K."/>
            <person name="Zhou C.E."/>
            <person name="Stewart B.J."/>
            <person name="Lyman M.G."/>
            <person name="Malfatti S.A."/>
            <person name="Rubinfeld B."/>
            <person name="Courtot M."/>
            <person name="Singh J."/>
            <person name="Dalgard C.L."/>
            <person name="Hamilton T."/>
            <person name="Frey K.G."/>
            <person name="Gunde-Cimerman N."/>
            <person name="Dugan L."/>
            <person name="Daly M.J."/>
        </authorList>
    </citation>
    <scope>NUCLEOTIDE SEQUENCE [LARGE SCALE GENOMIC DNA]</scope>
    <source>
        <strain evidence="14 15">MD1149</strain>
    </source>
</reference>
<dbReference type="GO" id="GO:0030674">
    <property type="term" value="F:protein-macromolecule adaptor activity"/>
    <property type="evidence" value="ECO:0007669"/>
    <property type="project" value="TreeGrafter"/>
</dbReference>
<dbReference type="GO" id="GO:0004503">
    <property type="term" value="F:tyrosinase activity"/>
    <property type="evidence" value="ECO:0007669"/>
    <property type="project" value="UniProtKB-EC"/>
</dbReference>
<comment type="similarity">
    <text evidence="2">Belongs to the ERG28 family.</text>
</comment>
<evidence type="ECO:0000256" key="7">
    <source>
        <dbReference type="ARBA" id="ARBA00022989"/>
    </source>
</evidence>
<feature type="transmembrane region" description="Helical" evidence="13">
    <location>
        <begin position="57"/>
        <end position="76"/>
    </location>
</feature>
<proteinExistence type="inferred from homology"/>
<evidence type="ECO:0000256" key="6">
    <source>
        <dbReference type="ARBA" id="ARBA00022955"/>
    </source>
</evidence>
<dbReference type="InterPro" id="IPR005352">
    <property type="entry name" value="Erg28"/>
</dbReference>
<evidence type="ECO:0000313" key="15">
    <source>
        <dbReference type="Proteomes" id="UP000237144"/>
    </source>
</evidence>
<sequence length="137" mass="15189">MDKIAALLPQHAPGNLPYWMLFVSGLAVFNGIQNYLTTSLTRRVYARKPALVNPLQARLFGVWTLMSAAVRIYAAYNLHLKPMYDLALVSYVLALGHFASEAVVYGTAGLQGLAGPLIVASTSLYWMISQYDFYVRV</sequence>
<protein>
    <submittedName>
        <fullName evidence="14">Putative Tyrosinase</fullName>
        <ecNumber evidence="14">1.14.18.1</ecNumber>
    </submittedName>
</protein>
<keyword evidence="3" id="KW-0444">Lipid biosynthesis</keyword>
<dbReference type="EMBL" id="PJQD01000169">
    <property type="protein sequence ID" value="POY69910.1"/>
    <property type="molecule type" value="Genomic_DNA"/>
</dbReference>
<evidence type="ECO:0000256" key="8">
    <source>
        <dbReference type="ARBA" id="ARBA00023011"/>
    </source>
</evidence>